<dbReference type="InterPro" id="IPR036291">
    <property type="entry name" value="NAD(P)-bd_dom_sf"/>
</dbReference>
<evidence type="ECO:0000313" key="4">
    <source>
        <dbReference type="Proteomes" id="UP000317893"/>
    </source>
</evidence>
<accession>A0A542DWH1</accession>
<feature type="domain" description="NAD-dependent epimerase/dehydratase" evidence="2">
    <location>
        <begin position="9"/>
        <end position="138"/>
    </location>
</feature>
<dbReference type="OrthoDB" id="9801785at2"/>
<comment type="caution">
    <text evidence="3">The sequence shown here is derived from an EMBL/GenBank/DDBJ whole genome shotgun (WGS) entry which is preliminary data.</text>
</comment>
<comment type="similarity">
    <text evidence="1">Belongs to the NAD(P)-dependent epimerase/dehydratase family.</text>
</comment>
<sequence>MVQSAGSCVVTGGAGFIGCALSGPLADAGYDVVAVDVLHPQVHERRERPAALDERARLEVADVTDAATWDRLLERLRPDVVVHLAAETGTAQSLTESTRHAHVNVVGTTTMLDALVRHEVLPRRVVLASSRAVYGEGTWVGADGQAVQPGQRSHAVLEAGRWQPEGLRPLPAGDPRMVPAPTSVYGATKLAQEHVLRAWALAVGVEPVVLRLQNVYGAGQSLSNPYTGIVPLFARLARAGEAIPVYEDGAILRDFVHVGDVARALLAAVTQDAVPAGAVDIGSGTATSIHDLARRVAARYDAPPPQVTGRFRDGDVRAAWADVTRAHDELGWSPSVELPEGLEELCAWIDEVQGADIIG</sequence>
<dbReference type="Pfam" id="PF01370">
    <property type="entry name" value="Epimerase"/>
    <property type="match status" value="2"/>
</dbReference>
<dbReference type="Proteomes" id="UP000317893">
    <property type="component" value="Unassembled WGS sequence"/>
</dbReference>
<evidence type="ECO:0000259" key="2">
    <source>
        <dbReference type="Pfam" id="PF01370"/>
    </source>
</evidence>
<proteinExistence type="inferred from homology"/>
<dbReference type="AlphaFoldDB" id="A0A542DWH1"/>
<dbReference type="PANTHER" id="PTHR43000">
    <property type="entry name" value="DTDP-D-GLUCOSE 4,6-DEHYDRATASE-RELATED"/>
    <property type="match status" value="1"/>
</dbReference>
<dbReference type="Gene3D" id="3.40.50.720">
    <property type="entry name" value="NAD(P)-binding Rossmann-like Domain"/>
    <property type="match status" value="1"/>
</dbReference>
<reference evidence="3 4" key="1">
    <citation type="submission" date="2019-06" db="EMBL/GenBank/DDBJ databases">
        <title>Sequencing the genomes of 1000 actinobacteria strains.</title>
        <authorList>
            <person name="Klenk H.-P."/>
        </authorList>
    </citation>
    <scope>NUCLEOTIDE SEQUENCE [LARGE SCALE GENOMIC DNA]</scope>
    <source>
        <strain evidence="3 4">DSM 18607</strain>
    </source>
</reference>
<gene>
    <name evidence="3" type="ORF">FB458_0322</name>
</gene>
<protein>
    <submittedName>
        <fullName evidence="3">dTDP-L-rhamnose 4-epimerase</fullName>
    </submittedName>
</protein>
<keyword evidence="4" id="KW-1185">Reference proteome</keyword>
<dbReference type="InterPro" id="IPR001509">
    <property type="entry name" value="Epimerase_deHydtase"/>
</dbReference>
<name>A0A542DWH1_9MICO</name>
<dbReference type="RefSeq" id="WP_141846180.1">
    <property type="nucleotide sequence ID" value="NZ_VFMN01000001.1"/>
</dbReference>
<dbReference type="EMBL" id="VFMN01000001">
    <property type="protein sequence ID" value="TQJ07264.1"/>
    <property type="molecule type" value="Genomic_DNA"/>
</dbReference>
<evidence type="ECO:0000256" key="1">
    <source>
        <dbReference type="ARBA" id="ARBA00007637"/>
    </source>
</evidence>
<dbReference type="SUPFAM" id="SSF51735">
    <property type="entry name" value="NAD(P)-binding Rossmann-fold domains"/>
    <property type="match status" value="1"/>
</dbReference>
<organism evidence="3 4">
    <name type="scientific">Lapillicoccus jejuensis</name>
    <dbReference type="NCBI Taxonomy" id="402171"/>
    <lineage>
        <taxon>Bacteria</taxon>
        <taxon>Bacillati</taxon>
        <taxon>Actinomycetota</taxon>
        <taxon>Actinomycetes</taxon>
        <taxon>Micrococcales</taxon>
        <taxon>Intrasporangiaceae</taxon>
        <taxon>Lapillicoccus</taxon>
    </lineage>
</organism>
<feature type="domain" description="NAD-dependent epimerase/dehydratase" evidence="2">
    <location>
        <begin position="179"/>
        <end position="281"/>
    </location>
</feature>
<evidence type="ECO:0000313" key="3">
    <source>
        <dbReference type="EMBL" id="TQJ07264.1"/>
    </source>
</evidence>